<accession>A0A5J4WF99</accession>
<dbReference type="EMBL" id="SNRW01002177">
    <property type="protein sequence ID" value="KAA6393640.1"/>
    <property type="molecule type" value="Genomic_DNA"/>
</dbReference>
<evidence type="ECO:0000313" key="1">
    <source>
        <dbReference type="EMBL" id="KAA6393640.1"/>
    </source>
</evidence>
<dbReference type="SUPFAM" id="SSF56112">
    <property type="entry name" value="Protein kinase-like (PK-like)"/>
    <property type="match status" value="1"/>
</dbReference>
<dbReference type="AlphaFoldDB" id="A0A5J4WF99"/>
<dbReference type="InterPro" id="IPR050235">
    <property type="entry name" value="CK1_Ser-Thr_kinase"/>
</dbReference>
<sequence>MKDGIIVKPSMKGSFRGTVRYASVNAHRKRELGRQDDLMSLIYIFVEFYTGNLPWVNVTNPEEVLRLKELYQGGGLLTKMPPEFMQFEDHILSLDYVTEPDYQLLTTILHKVARNNQIDIKAPFDWEMEMIQIRDINRQEKQAEMNKNQQLQEQQDENSTVLIRIWRKQQQQQQLRQ</sequence>
<dbReference type="InterPro" id="IPR011009">
    <property type="entry name" value="Kinase-like_dom_sf"/>
</dbReference>
<comment type="caution">
    <text evidence="1">The sequence shown here is derived from an EMBL/GenBank/DDBJ whole genome shotgun (WGS) entry which is preliminary data.</text>
</comment>
<reference evidence="1 2" key="1">
    <citation type="submission" date="2019-03" db="EMBL/GenBank/DDBJ databases">
        <title>Single cell metagenomics reveals metabolic interactions within the superorganism composed of flagellate Streblomastix strix and complex community of Bacteroidetes bacteria on its surface.</title>
        <authorList>
            <person name="Treitli S.C."/>
            <person name="Kolisko M."/>
            <person name="Husnik F."/>
            <person name="Keeling P."/>
            <person name="Hampl V."/>
        </authorList>
    </citation>
    <scope>NUCLEOTIDE SEQUENCE [LARGE SCALE GENOMIC DNA]</scope>
    <source>
        <strain evidence="1">ST1C</strain>
    </source>
</reference>
<dbReference type="PANTHER" id="PTHR11909">
    <property type="entry name" value="CASEIN KINASE-RELATED"/>
    <property type="match status" value="1"/>
</dbReference>
<protein>
    <recommendedName>
        <fullName evidence="3">Tau-tubulin kinase 2</fullName>
    </recommendedName>
</protein>
<dbReference type="OrthoDB" id="5979581at2759"/>
<evidence type="ECO:0000313" key="2">
    <source>
        <dbReference type="Proteomes" id="UP000324800"/>
    </source>
</evidence>
<organism evidence="1 2">
    <name type="scientific">Streblomastix strix</name>
    <dbReference type="NCBI Taxonomy" id="222440"/>
    <lineage>
        <taxon>Eukaryota</taxon>
        <taxon>Metamonada</taxon>
        <taxon>Preaxostyla</taxon>
        <taxon>Oxymonadida</taxon>
        <taxon>Streblomastigidae</taxon>
        <taxon>Streblomastix</taxon>
    </lineage>
</organism>
<name>A0A5J4WF99_9EUKA</name>
<proteinExistence type="predicted"/>
<gene>
    <name evidence="1" type="ORF">EZS28_010835</name>
</gene>
<evidence type="ECO:0008006" key="3">
    <source>
        <dbReference type="Google" id="ProtNLM"/>
    </source>
</evidence>
<dbReference type="Proteomes" id="UP000324800">
    <property type="component" value="Unassembled WGS sequence"/>
</dbReference>
<dbReference type="Gene3D" id="1.10.510.10">
    <property type="entry name" value="Transferase(Phosphotransferase) domain 1"/>
    <property type="match status" value="1"/>
</dbReference>